<feature type="domain" description="Septum formation-related" evidence="1">
    <location>
        <begin position="58"/>
        <end position="152"/>
    </location>
</feature>
<protein>
    <submittedName>
        <fullName evidence="2">Septum formation</fullName>
    </submittedName>
</protein>
<proteinExistence type="predicted"/>
<organism evidence="2 3">
    <name type="scientific">Plantibacter elymi</name>
    <name type="common">nom. nud.</name>
    <dbReference type="NCBI Taxonomy" id="199708"/>
    <lineage>
        <taxon>Bacteria</taxon>
        <taxon>Bacillati</taxon>
        <taxon>Actinomycetota</taxon>
        <taxon>Actinomycetes</taxon>
        <taxon>Micrococcales</taxon>
        <taxon>Microbacteriaceae</taxon>
        <taxon>Plantibacter</taxon>
    </lineage>
</organism>
<evidence type="ECO:0000313" key="2">
    <source>
        <dbReference type="EMBL" id="SMQ72721.1"/>
    </source>
</evidence>
<sequence length="169" mass="17977">MTSPRFLPVITVSMAVAAVLTLSGCSVVEGILPKPAESRDPQSGEIVDGGATDVFAIAVGDCLDDSSTADELTEVPTVPCSAEHDLEVYADFELDGDEWPGDETVTSEADAGCLAQFERFVGIPFEESALDYSFYWPTEESWEQLDDRLVSCLIFDTAPTAGSLAGAAR</sequence>
<reference evidence="2 3" key="1">
    <citation type="submission" date="2017-04" db="EMBL/GenBank/DDBJ databases">
        <authorList>
            <person name="Varghese N."/>
            <person name="Submissions S."/>
        </authorList>
    </citation>
    <scope>NUCLEOTIDE SEQUENCE [LARGE SCALE GENOMIC DNA]</scope>
    <source>
        <strain evidence="2 3">VKM Ac-1784</strain>
    </source>
</reference>
<dbReference type="Proteomes" id="UP000194464">
    <property type="component" value="Unassembled WGS sequence"/>
</dbReference>
<comment type="caution">
    <text evidence="2">The sequence shown here is derived from an EMBL/GenBank/DDBJ whole genome shotgun (WGS) entry which is preliminary data.</text>
</comment>
<dbReference type="InterPro" id="IPR026004">
    <property type="entry name" value="Septum_form"/>
</dbReference>
<accession>A0ABY1RFA6</accession>
<gene>
    <name evidence="2" type="ORF">SAMN06295909_2982</name>
</gene>
<dbReference type="RefSeq" id="WP_133060007.1">
    <property type="nucleotide sequence ID" value="NZ_FXWJ01000004.1"/>
</dbReference>
<evidence type="ECO:0000313" key="3">
    <source>
        <dbReference type="Proteomes" id="UP000194464"/>
    </source>
</evidence>
<dbReference type="Pfam" id="PF13845">
    <property type="entry name" value="Septum_form"/>
    <property type="match status" value="1"/>
</dbReference>
<dbReference type="EMBL" id="FXWJ01000004">
    <property type="protein sequence ID" value="SMQ72721.1"/>
    <property type="molecule type" value="Genomic_DNA"/>
</dbReference>
<dbReference type="PROSITE" id="PS51257">
    <property type="entry name" value="PROKAR_LIPOPROTEIN"/>
    <property type="match status" value="1"/>
</dbReference>
<keyword evidence="3" id="KW-1185">Reference proteome</keyword>
<name>A0ABY1RFA6_9MICO</name>
<evidence type="ECO:0000259" key="1">
    <source>
        <dbReference type="Pfam" id="PF13845"/>
    </source>
</evidence>